<evidence type="ECO:0000313" key="2">
    <source>
        <dbReference type="EMBL" id="GAA2093746.1"/>
    </source>
</evidence>
<dbReference type="Proteomes" id="UP001500897">
    <property type="component" value="Unassembled WGS sequence"/>
</dbReference>
<dbReference type="PROSITE" id="PS50994">
    <property type="entry name" value="INTEGRASE"/>
    <property type="match status" value="1"/>
</dbReference>
<dbReference type="EMBL" id="BAAANS010000010">
    <property type="protein sequence ID" value="GAA2093746.1"/>
    <property type="molecule type" value="Genomic_DNA"/>
</dbReference>
<keyword evidence="3" id="KW-1185">Reference proteome</keyword>
<evidence type="ECO:0000313" key="3">
    <source>
        <dbReference type="Proteomes" id="UP001500897"/>
    </source>
</evidence>
<dbReference type="RefSeq" id="WP_344551655.1">
    <property type="nucleotide sequence ID" value="NZ_BAAANS010000010.1"/>
</dbReference>
<dbReference type="InterPro" id="IPR001584">
    <property type="entry name" value="Integrase_cat-core"/>
</dbReference>
<protein>
    <submittedName>
        <fullName evidence="2">IS3 family transposase</fullName>
    </submittedName>
</protein>
<dbReference type="PANTHER" id="PTHR46889:SF4">
    <property type="entry name" value="TRANSPOSASE INSO FOR INSERTION SEQUENCE ELEMENT IS911B-RELATED"/>
    <property type="match status" value="1"/>
</dbReference>
<dbReference type="InterPro" id="IPR048020">
    <property type="entry name" value="Transpos_IS3"/>
</dbReference>
<comment type="caution">
    <text evidence="2">The sequence shown here is derived from an EMBL/GenBank/DDBJ whole genome shotgun (WGS) entry which is preliminary data.</text>
</comment>
<dbReference type="PANTHER" id="PTHR46889">
    <property type="entry name" value="TRANSPOSASE INSF FOR INSERTION SEQUENCE IS3B-RELATED"/>
    <property type="match status" value="1"/>
</dbReference>
<reference evidence="3" key="1">
    <citation type="journal article" date="2019" name="Int. J. Syst. Evol. Microbiol.">
        <title>The Global Catalogue of Microorganisms (GCM) 10K type strain sequencing project: providing services to taxonomists for standard genome sequencing and annotation.</title>
        <authorList>
            <consortium name="The Broad Institute Genomics Platform"/>
            <consortium name="The Broad Institute Genome Sequencing Center for Infectious Disease"/>
            <person name="Wu L."/>
            <person name="Ma J."/>
        </authorList>
    </citation>
    <scope>NUCLEOTIDE SEQUENCE [LARGE SCALE GENOMIC DNA]</scope>
    <source>
        <strain evidence="3">JCM 14559</strain>
    </source>
</reference>
<dbReference type="Gene3D" id="3.30.420.10">
    <property type="entry name" value="Ribonuclease H-like superfamily/Ribonuclease H"/>
    <property type="match status" value="1"/>
</dbReference>
<accession>A0ABP5I4B4</accession>
<dbReference type="Pfam" id="PF00665">
    <property type="entry name" value="rve"/>
    <property type="match status" value="1"/>
</dbReference>
<dbReference type="InterPro" id="IPR036397">
    <property type="entry name" value="RNaseH_sf"/>
</dbReference>
<dbReference type="InterPro" id="IPR050900">
    <property type="entry name" value="Transposase_IS3/IS150/IS904"/>
</dbReference>
<dbReference type="SUPFAM" id="SSF53098">
    <property type="entry name" value="Ribonuclease H-like"/>
    <property type="match status" value="1"/>
</dbReference>
<feature type="domain" description="Integrase catalytic" evidence="1">
    <location>
        <begin position="112"/>
        <end position="275"/>
    </location>
</feature>
<name>A0ABP5I4B4_9ACTN</name>
<proteinExistence type="predicted"/>
<dbReference type="InterPro" id="IPR012337">
    <property type="entry name" value="RNaseH-like_sf"/>
</dbReference>
<organism evidence="2 3">
    <name type="scientific">Kitasatospora saccharophila</name>
    <dbReference type="NCBI Taxonomy" id="407973"/>
    <lineage>
        <taxon>Bacteria</taxon>
        <taxon>Bacillati</taxon>
        <taxon>Actinomycetota</taxon>
        <taxon>Actinomycetes</taxon>
        <taxon>Kitasatosporales</taxon>
        <taxon>Streptomycetaceae</taxon>
        <taxon>Kitasatospora</taxon>
    </lineage>
</organism>
<sequence>MPELSTTAASSLIGRSRATHYRKLNPRPAVGRRPRPSPASALSAAERAAVLELLNRTEYVDLPPAQVWARELDAGVYWCSERTMYRILKAAGQSGERRRQATHPAKTVPQLLATAPCQVLTWDITKLRGPNKGEWYHLYAIIDIYSRYICGWTVEAAEDSRRAEELIRETIERNGIVPETVHADRGASMTSKAVSQLLTDLGVTRSHSRPKVSNDNPYSESQFKTIKYSGDFPEHFNSLAQAREWCDGFFAYYNHEHRHSGIGLHTPASVHFGTADLVREQRAITLAEAYLRHPERFARRPTPPEIPAQVWINEPKQETEPTQESI</sequence>
<evidence type="ECO:0000259" key="1">
    <source>
        <dbReference type="PROSITE" id="PS50994"/>
    </source>
</evidence>
<gene>
    <name evidence="2" type="ORF">GCM10009759_20720</name>
</gene>
<dbReference type="NCBIfam" id="NF033516">
    <property type="entry name" value="transpos_IS3"/>
    <property type="match status" value="1"/>
</dbReference>